<proteinExistence type="predicted"/>
<accession>A0ACC3TRT1</accession>
<keyword evidence="2" id="KW-1185">Reference proteome</keyword>
<dbReference type="Proteomes" id="UP001489719">
    <property type="component" value="Unassembled WGS sequence"/>
</dbReference>
<dbReference type="EMBL" id="MU970059">
    <property type="protein sequence ID" value="KAK9323621.1"/>
    <property type="molecule type" value="Genomic_DNA"/>
</dbReference>
<name>A0ACC3TRT1_9ASCO</name>
<protein>
    <submittedName>
        <fullName evidence="1">General substrate transporter</fullName>
    </submittedName>
</protein>
<reference evidence="2" key="1">
    <citation type="journal article" date="2024" name="Front. Bioeng. Biotechnol.">
        <title>Genome-scale model development and genomic sequencing of the oleaginous clade Lipomyces.</title>
        <authorList>
            <person name="Czajka J.J."/>
            <person name="Han Y."/>
            <person name="Kim J."/>
            <person name="Mondo S.J."/>
            <person name="Hofstad B.A."/>
            <person name="Robles A."/>
            <person name="Haridas S."/>
            <person name="Riley R."/>
            <person name="LaButti K."/>
            <person name="Pangilinan J."/>
            <person name="Andreopoulos W."/>
            <person name="Lipzen A."/>
            <person name="Yan J."/>
            <person name="Wang M."/>
            <person name="Ng V."/>
            <person name="Grigoriev I.V."/>
            <person name="Spatafora J.W."/>
            <person name="Magnuson J.K."/>
            <person name="Baker S.E."/>
            <person name="Pomraning K.R."/>
        </authorList>
    </citation>
    <scope>NUCLEOTIDE SEQUENCE [LARGE SCALE GENOMIC DNA]</scope>
    <source>
        <strain evidence="2">CBS 10300</strain>
    </source>
</reference>
<sequence length="524" mass="57779">MFNYRLYLTAATACVGGLLFGYDTGFIGSAVQIESFQRDFGLNPSNMANVKGNIVATLQAGCFFGTIMMAFFTARFGRRWGMAIASLVFDIGAILQVITTHDINLLYAGRAVSGLGVGAASMLTPTYLSEVAPRRIRGKLGTAYGFSIFFGIMLSYWIDYGCEQGLSPEGHDQWRVPMGLQLVPGALLFVGAIFIKESPRWLVKRGNREKALDNLCFIRMAHPEDAELQQEYQDICMSIDEELRVSHGATISEMFLPQNRIRVLIGFVIMVCQQFSGTNALTYYAPLLFQKIGLTGTSSSLFATGVYGIVKTVFSMLFLLFLAERAGRRLPMFIGAISMSSTMLVIGIVLACKPPAAGATSPSSASIGMIVMVYLFCVAYSMSWGPVPFTYVSEIYPNRIREYCVAMGLATQWAFNYCVSRIVPVAMDTIGWRTFLMFGIFNAAIAVFVFFVVRETSGVALEHMDSLFSTGFFMKPKQWNLRKPILIDNGEVAGVADLELDAKNVRGIHMEDVESQSSLSTNRK</sequence>
<evidence type="ECO:0000313" key="2">
    <source>
        <dbReference type="Proteomes" id="UP001489719"/>
    </source>
</evidence>
<evidence type="ECO:0000313" key="1">
    <source>
        <dbReference type="EMBL" id="KAK9323621.1"/>
    </source>
</evidence>
<gene>
    <name evidence="1" type="ORF">V1517DRAFT_257862</name>
</gene>
<comment type="caution">
    <text evidence="1">The sequence shown here is derived from an EMBL/GenBank/DDBJ whole genome shotgun (WGS) entry which is preliminary data.</text>
</comment>
<organism evidence="1 2">
    <name type="scientific">Lipomyces orientalis</name>
    <dbReference type="NCBI Taxonomy" id="1233043"/>
    <lineage>
        <taxon>Eukaryota</taxon>
        <taxon>Fungi</taxon>
        <taxon>Dikarya</taxon>
        <taxon>Ascomycota</taxon>
        <taxon>Saccharomycotina</taxon>
        <taxon>Lipomycetes</taxon>
        <taxon>Lipomycetales</taxon>
        <taxon>Lipomycetaceae</taxon>
        <taxon>Lipomyces</taxon>
    </lineage>
</organism>